<reference evidence="5 6" key="1">
    <citation type="journal article" date="2008" name="Int. J. Syst. Evol. Microbiol.">
        <title>Description of Roseateles aquatilis sp. nov. and Roseateles terrae sp. nov., in the class Betaproteobacteria, and emended description of the genus Roseateles.</title>
        <authorList>
            <person name="Gomila M."/>
            <person name="Bowien B."/>
            <person name="Falsen E."/>
            <person name="Moore E.R."/>
            <person name="Lalucat J."/>
        </authorList>
    </citation>
    <scope>NUCLEOTIDE SEQUENCE [LARGE SCALE GENOMIC DNA]</scope>
    <source>
        <strain evidence="5 6">CCUG 48205</strain>
    </source>
</reference>
<sequence length="109" mass="11716">MTAIPVTSPVEIALPSQDPPSSTELRDWMVRWVAEKLKVAISEVDPDVPLIELGLDSLAALELSGRLETLTRREVSPLIVREHPTIAAISAFLAGPSPAAAPGHPHLQR</sequence>
<dbReference type="RefSeq" id="WP_088384873.1">
    <property type="nucleotide sequence ID" value="NZ_NIOF01000004.1"/>
</dbReference>
<evidence type="ECO:0000259" key="4">
    <source>
        <dbReference type="PROSITE" id="PS50075"/>
    </source>
</evidence>
<dbReference type="GO" id="GO:0031177">
    <property type="term" value="F:phosphopantetheine binding"/>
    <property type="evidence" value="ECO:0007669"/>
    <property type="project" value="InterPro"/>
</dbReference>
<dbReference type="Gene3D" id="1.10.1200.10">
    <property type="entry name" value="ACP-like"/>
    <property type="match status" value="1"/>
</dbReference>
<feature type="domain" description="Carrier" evidence="4">
    <location>
        <begin position="20"/>
        <end position="97"/>
    </location>
</feature>
<keyword evidence="6" id="KW-1185">Reference proteome</keyword>
<evidence type="ECO:0000313" key="6">
    <source>
        <dbReference type="Proteomes" id="UP000197468"/>
    </source>
</evidence>
<dbReference type="InterPro" id="IPR020806">
    <property type="entry name" value="PKS_PP-bd"/>
</dbReference>
<dbReference type="InterPro" id="IPR009081">
    <property type="entry name" value="PP-bd_ACP"/>
</dbReference>
<keyword evidence="2" id="KW-0597">Phosphoprotein</keyword>
<dbReference type="SMART" id="SM00823">
    <property type="entry name" value="PKS_PP"/>
    <property type="match status" value="1"/>
</dbReference>
<dbReference type="Proteomes" id="UP000197468">
    <property type="component" value="Unassembled WGS sequence"/>
</dbReference>
<evidence type="ECO:0000256" key="1">
    <source>
        <dbReference type="ARBA" id="ARBA00022450"/>
    </source>
</evidence>
<dbReference type="Pfam" id="PF00550">
    <property type="entry name" value="PP-binding"/>
    <property type="match status" value="1"/>
</dbReference>
<evidence type="ECO:0000256" key="2">
    <source>
        <dbReference type="ARBA" id="ARBA00022553"/>
    </source>
</evidence>
<protein>
    <recommendedName>
        <fullName evidence="4">Carrier domain-containing protein</fullName>
    </recommendedName>
</protein>
<dbReference type="PROSITE" id="PS50075">
    <property type="entry name" value="CARRIER"/>
    <property type="match status" value="1"/>
</dbReference>
<dbReference type="PROSITE" id="PS00012">
    <property type="entry name" value="PHOSPHOPANTETHEINE"/>
    <property type="match status" value="1"/>
</dbReference>
<feature type="region of interest" description="Disordered" evidence="3">
    <location>
        <begin position="1"/>
        <end position="22"/>
    </location>
</feature>
<evidence type="ECO:0000313" key="5">
    <source>
        <dbReference type="EMBL" id="OWQ90666.1"/>
    </source>
</evidence>
<dbReference type="EMBL" id="NIOF01000004">
    <property type="protein sequence ID" value="OWQ90666.1"/>
    <property type="molecule type" value="Genomic_DNA"/>
</dbReference>
<evidence type="ECO:0000256" key="3">
    <source>
        <dbReference type="SAM" id="MobiDB-lite"/>
    </source>
</evidence>
<accession>A0A246JEJ9</accession>
<dbReference type="SUPFAM" id="SSF47336">
    <property type="entry name" value="ACP-like"/>
    <property type="match status" value="1"/>
</dbReference>
<dbReference type="OrthoDB" id="9023404at2"/>
<dbReference type="InterPro" id="IPR036736">
    <property type="entry name" value="ACP-like_sf"/>
</dbReference>
<comment type="caution">
    <text evidence="5">The sequence shown here is derived from an EMBL/GenBank/DDBJ whole genome shotgun (WGS) entry which is preliminary data.</text>
</comment>
<name>A0A246JEJ9_9BURK</name>
<keyword evidence="1" id="KW-0596">Phosphopantetheine</keyword>
<dbReference type="AlphaFoldDB" id="A0A246JEJ9"/>
<gene>
    <name evidence="5" type="ORF">CDN99_10745</name>
</gene>
<proteinExistence type="predicted"/>
<organism evidence="5 6">
    <name type="scientific">Roseateles aquatilis</name>
    <dbReference type="NCBI Taxonomy" id="431061"/>
    <lineage>
        <taxon>Bacteria</taxon>
        <taxon>Pseudomonadati</taxon>
        <taxon>Pseudomonadota</taxon>
        <taxon>Betaproteobacteria</taxon>
        <taxon>Burkholderiales</taxon>
        <taxon>Sphaerotilaceae</taxon>
        <taxon>Roseateles</taxon>
    </lineage>
</organism>
<dbReference type="InterPro" id="IPR006162">
    <property type="entry name" value="Ppantetheine_attach_site"/>
</dbReference>